<reference evidence="3 4" key="1">
    <citation type="submission" date="2024-04" db="EMBL/GenBank/DDBJ databases">
        <title>Novel species of the genus Ideonella isolated from streams.</title>
        <authorList>
            <person name="Lu H."/>
        </authorList>
    </citation>
    <scope>NUCLEOTIDE SEQUENCE [LARGE SCALE GENOMIC DNA]</scope>
    <source>
        <strain evidence="3 4">LYT19W</strain>
    </source>
</reference>
<dbReference type="InterPro" id="IPR025669">
    <property type="entry name" value="AAA_dom"/>
</dbReference>
<protein>
    <submittedName>
        <fullName evidence="3">ParA family protein</fullName>
    </submittedName>
</protein>
<organism evidence="3 4">
    <name type="scientific">Ideonella margarita</name>
    <dbReference type="NCBI Taxonomy" id="2984191"/>
    <lineage>
        <taxon>Bacteria</taxon>
        <taxon>Pseudomonadati</taxon>
        <taxon>Pseudomonadota</taxon>
        <taxon>Betaproteobacteria</taxon>
        <taxon>Burkholderiales</taxon>
        <taxon>Sphaerotilaceae</taxon>
        <taxon>Ideonella</taxon>
    </lineage>
</organism>
<accession>A0ABU9C7J1</accession>
<keyword evidence="4" id="KW-1185">Reference proteome</keyword>
<dbReference type="RefSeq" id="WP_341400149.1">
    <property type="nucleotide sequence ID" value="NZ_JBBUTI010000011.1"/>
</dbReference>
<dbReference type="InterPro" id="IPR050678">
    <property type="entry name" value="DNA_Partitioning_ATPase"/>
</dbReference>
<dbReference type="Gene3D" id="3.40.50.300">
    <property type="entry name" value="P-loop containing nucleotide triphosphate hydrolases"/>
    <property type="match status" value="1"/>
</dbReference>
<dbReference type="SUPFAM" id="SSF52540">
    <property type="entry name" value="P-loop containing nucleoside triphosphate hydrolases"/>
    <property type="match status" value="1"/>
</dbReference>
<name>A0ABU9C7J1_9BURK</name>
<feature type="region of interest" description="Disordered" evidence="1">
    <location>
        <begin position="264"/>
        <end position="284"/>
    </location>
</feature>
<evidence type="ECO:0000313" key="3">
    <source>
        <dbReference type="EMBL" id="MEK8047845.1"/>
    </source>
</evidence>
<dbReference type="CDD" id="cd02042">
    <property type="entry name" value="ParAB_family"/>
    <property type="match status" value="1"/>
</dbReference>
<dbReference type="Proteomes" id="UP001379945">
    <property type="component" value="Unassembled WGS sequence"/>
</dbReference>
<proteinExistence type="predicted"/>
<dbReference type="Pfam" id="PF13614">
    <property type="entry name" value="AAA_31"/>
    <property type="match status" value="1"/>
</dbReference>
<feature type="domain" description="AAA" evidence="2">
    <location>
        <begin position="5"/>
        <end position="183"/>
    </location>
</feature>
<dbReference type="InterPro" id="IPR027417">
    <property type="entry name" value="P-loop_NTPase"/>
</dbReference>
<sequence>MRHVVFNQKGGVGKSTITCNLAAISAAQGLRTLVVDLDPQGNASRYLLGAAVEQVETGAAPFFEQQLKFSMRSPATSEFIVQTPFENLDLMASDPSLEDMHAKLESRYKIFKLRDALAELDGEYDQIWIDTPPALNFYTRSALIAATGCLIPFDCDEFSRRALYALMESVEEIRADHNAELRIEGIVVNQFQPRANLPQRTVQELIDEGLPVLQPYLGASVKIRESHEKALPMVHMEPKHKLTLEFIDLHEQLVHGGKSAVKAVKAEKAPKAPKAAAKKAPKKA</sequence>
<gene>
    <name evidence="3" type="ORF">AACH00_15910</name>
</gene>
<evidence type="ECO:0000259" key="2">
    <source>
        <dbReference type="Pfam" id="PF13614"/>
    </source>
</evidence>
<evidence type="ECO:0000256" key="1">
    <source>
        <dbReference type="SAM" id="MobiDB-lite"/>
    </source>
</evidence>
<dbReference type="PANTHER" id="PTHR13696:SF52">
    <property type="entry name" value="PARA FAMILY PROTEIN CT_582"/>
    <property type="match status" value="1"/>
</dbReference>
<evidence type="ECO:0000313" key="4">
    <source>
        <dbReference type="Proteomes" id="UP001379945"/>
    </source>
</evidence>
<dbReference type="PANTHER" id="PTHR13696">
    <property type="entry name" value="P-LOOP CONTAINING NUCLEOSIDE TRIPHOSPHATE HYDROLASE"/>
    <property type="match status" value="1"/>
</dbReference>
<comment type="caution">
    <text evidence="3">The sequence shown here is derived from an EMBL/GenBank/DDBJ whole genome shotgun (WGS) entry which is preliminary data.</text>
</comment>
<dbReference type="EMBL" id="JBBUTI010000011">
    <property type="protein sequence ID" value="MEK8047845.1"/>
    <property type="molecule type" value="Genomic_DNA"/>
</dbReference>